<gene>
    <name evidence="1" type="ORF">ATY41_00020</name>
</gene>
<dbReference type="AlphaFoldDB" id="A0A1E2SMZ5"/>
<dbReference type="OrthoDB" id="4424311at2"/>
<dbReference type="RefSeq" id="WP_041767728.1">
    <property type="nucleotide sequence ID" value="NZ_LNZG01000001.1"/>
</dbReference>
<proteinExistence type="predicted"/>
<organism evidence="1 2">
    <name type="scientific">Leifsonia xyli subsp. xyli</name>
    <dbReference type="NCBI Taxonomy" id="59736"/>
    <lineage>
        <taxon>Bacteria</taxon>
        <taxon>Bacillati</taxon>
        <taxon>Actinomycetota</taxon>
        <taxon>Actinomycetes</taxon>
        <taxon>Micrococcales</taxon>
        <taxon>Microbacteriaceae</taxon>
        <taxon>Leifsonia</taxon>
    </lineage>
</organism>
<evidence type="ECO:0000313" key="1">
    <source>
        <dbReference type="EMBL" id="ODA91133.1"/>
    </source>
</evidence>
<sequence>MTAQNAARSVFYSPSGGLATVSPSAKIRTTITLVSQPAGSTASIDWSGIPGVTASGTGAVSNPYVFDFALTTGIDEAFYRHPEWDFSTPGTYVFKVVASVAGPSSIAASDPVYYSFVATP</sequence>
<name>A0A1E2SMZ5_LEIXY</name>
<dbReference type="EMBL" id="LNZG01000001">
    <property type="protein sequence ID" value="ODA91133.1"/>
    <property type="molecule type" value="Genomic_DNA"/>
</dbReference>
<accession>A0A1E2SMZ5</accession>
<protein>
    <submittedName>
        <fullName evidence="1">Uncharacterized protein</fullName>
    </submittedName>
</protein>
<evidence type="ECO:0000313" key="2">
    <source>
        <dbReference type="Proteomes" id="UP000094426"/>
    </source>
</evidence>
<dbReference type="Proteomes" id="UP000094426">
    <property type="component" value="Unassembled WGS sequence"/>
</dbReference>
<reference evidence="1 2" key="1">
    <citation type="submission" date="2015-11" db="EMBL/GenBank/DDBJ databases">
        <authorList>
            <person name="Zhang Y."/>
            <person name="Guo Z."/>
        </authorList>
    </citation>
    <scope>NUCLEOTIDE SEQUENCE [LARGE SCALE GENOMIC DNA]</scope>
    <source>
        <strain evidence="2">gdw1</strain>
    </source>
</reference>
<comment type="caution">
    <text evidence="1">The sequence shown here is derived from an EMBL/GenBank/DDBJ whole genome shotgun (WGS) entry which is preliminary data.</text>
</comment>